<evidence type="ECO:0000256" key="9">
    <source>
        <dbReference type="ARBA" id="ARBA00023125"/>
    </source>
</evidence>
<organism evidence="17 18">
    <name type="scientific">Magnusiomyces paraingens</name>
    <dbReference type="NCBI Taxonomy" id="2606893"/>
    <lineage>
        <taxon>Eukaryota</taxon>
        <taxon>Fungi</taxon>
        <taxon>Dikarya</taxon>
        <taxon>Ascomycota</taxon>
        <taxon>Saccharomycotina</taxon>
        <taxon>Dipodascomycetes</taxon>
        <taxon>Dipodascales</taxon>
        <taxon>Dipodascaceae</taxon>
        <taxon>Magnusiomyces</taxon>
    </lineage>
</organism>
<evidence type="ECO:0000256" key="13">
    <source>
        <dbReference type="ARBA" id="ARBA00081329"/>
    </source>
</evidence>
<feature type="compositionally biased region" description="Low complexity" evidence="14">
    <location>
        <begin position="230"/>
        <end position="239"/>
    </location>
</feature>
<feature type="compositionally biased region" description="Polar residues" evidence="14">
    <location>
        <begin position="786"/>
        <end position="796"/>
    </location>
</feature>
<keyword evidence="8" id="KW-0805">Transcription regulation</keyword>
<dbReference type="FunFam" id="3.40.50.10810:FF:000009">
    <property type="entry name" value="B-TFIID TATA-box-binding protein-associated factor 1"/>
    <property type="match status" value="1"/>
</dbReference>
<keyword evidence="7" id="KW-0067">ATP-binding</keyword>
<dbReference type="PROSITE" id="PS51192">
    <property type="entry name" value="HELICASE_ATP_BIND_1"/>
    <property type="match status" value="1"/>
</dbReference>
<feature type="region of interest" description="Disordered" evidence="14">
    <location>
        <begin position="226"/>
        <end position="311"/>
    </location>
</feature>
<evidence type="ECO:0000313" key="17">
    <source>
        <dbReference type="EMBL" id="VVT54227.1"/>
    </source>
</evidence>
<evidence type="ECO:0000256" key="10">
    <source>
        <dbReference type="ARBA" id="ARBA00023163"/>
    </source>
</evidence>
<dbReference type="InterPro" id="IPR044078">
    <property type="entry name" value="Mot1_ATP-bd"/>
</dbReference>
<dbReference type="FunFam" id="3.40.50.300:FF:000428">
    <property type="entry name" value="TATA-binding protein-associated factor 172"/>
    <property type="match status" value="1"/>
</dbReference>
<dbReference type="GO" id="GO:0004386">
    <property type="term" value="F:helicase activity"/>
    <property type="evidence" value="ECO:0007669"/>
    <property type="project" value="UniProtKB-KW"/>
</dbReference>
<feature type="compositionally biased region" description="Low complexity" evidence="14">
    <location>
        <begin position="278"/>
        <end position="305"/>
    </location>
</feature>
<dbReference type="InterPro" id="IPR001650">
    <property type="entry name" value="Helicase_C-like"/>
</dbReference>
<feature type="compositionally biased region" description="Polar residues" evidence="14">
    <location>
        <begin position="364"/>
        <end position="374"/>
    </location>
</feature>
<dbReference type="GO" id="GO:0005524">
    <property type="term" value="F:ATP binding"/>
    <property type="evidence" value="ECO:0007669"/>
    <property type="project" value="UniProtKB-KW"/>
</dbReference>
<dbReference type="InterPro" id="IPR022707">
    <property type="entry name" value="Mot1_central_dom"/>
</dbReference>
<sequence>MSRLDRLVLLLDTGSSAFVRNTAADQLADVQKAHPEDLLNLLGRVFPYMKSKKWDTRISAARALGGIVANCPKWDPNNEEPDVKLDSETSNGSQLIKSEKDEKPIKSETSDLEIKSEPSDTVIKQEDSTTFLPTVVKQEDSEKSTSSLKPQDDLPDTMFSFKTFDLKKIIKKGKKLVASAGSEYDQPIGDTDSIDQLRRQKMDLKRRLGLGNEYIDDEILNDSDLAHPIPKSASPAASPVVGITTDKPKRPSSRSKNNSSPAPKSGRATPEQSQHGNSPASSSSSSSSSFSSAGTAAATATAAHPAPDHVSASNARLRAMARRKAKNDAKHNQNKVRVVDLAASSAARRMDQESPAPSAVKMQQDGSEWTTTEQGHNDKVVIEHKAPKTSPLLQMEGSAGRVWPFEGICELLMIDLFDAVWEVRHGAALGLREVIKVHGAGAGRVIGKSRIENDERNRAWLEDLSCRLCCIFALDRFGDYVADQVVAPVRESAAQTLGALLLHLPDSVIKSTFDVLTRLVLQTDLDLPAPLWEACHGGMLGLRYLVSVRNDILFKSSDYLDGLIACVIHGLKESDDDVQAMSAATLIPISNEFVTLRSKTIPALLDVLWGCLAELRDELSASIGNVMDLLAKLSEYPQVLEIIKENAEHDPSKSFSMLVPHLSPFLRHSITNVRKSVLRALLTFLAIDGPGTKDWINSIVLRLVFQNLLVEQNEDVLNLSLNLWNALLDHSIEHSPNGTYSITKLLGPHAKSLLILLMTPIGASRTSYKMDTTLMIKPTGAPLTLPVSNGNGSDSKSTNKRKRRTTTPAAPKESSIPVSFEVNIDSPILKGDVTLIGFSTFLRTRIASSKAYGRLIAMWEPSEVSSLFVFNKYIFSTFSTQRLLTGVILEEYGRSLSPEMTQNPSHVQYKNVNIELFTSILNNDQPIPMYRDFVPYLKAVRTQCLTLFSVFVDSAKLSANKIPQLAVVVQGEAEAGPESFSIDTAQSVATVTYDKLRRSLSAGYRITYAKVLDDAHRNLLHSIQEAHDAKSSRDISIFSAVAAAYVSFNTLPKKLNPIIRSLMDSVKAEEHRQLQLRAASSISRLVTMFVDMGKTGASDKIVKNLCSFLCVDTSEVPEFHPNQLFLDKILSLRKEEAKSDPADIIAHQREVHAAKIKRLGAQTALENMTRHYGSQVFNKLPKLKECMFNALPDADYNITQLPPDIEDSESTYGQDIIDALSVIRALLPFVDPSLHDDFKPIFPLIQKILTVKYSVLRYAAAKCFASICSVMPITGITFLVENILSMVSNALEIYSRQGAIECIYHLTATMGSDILPYVVFLIVPVLGRMSDADQDIRLLATTTFASIIKLVPLESGIPDPPGMSGKLLEGRDREREFISQMLDVSKVQTFKLPVAIKASLRSYQQEGVNWLAFLNKYHLHGILCDDMGLGKTLQTICIIASDHHLRAEEHAKSHSPESRRLPSIIICPPTLTGHWMHEFNTYAPFIKCLCYVGPPNVRQKLIPTFNDYDVVITSYDITRNDISHINQQNWNYCTLDEGHIIRNASSKLTQAVKKLIANHRLILSGTPIQNNVLELWSLFDFLMPGFLGTEKVFNERFAKPIAASRNSKSSSKEQEAGALALEALHKQVLPFLLRRLKEDVLSDLPPKIIQDYYCELSDLQKQLYESFAKKQKPSVSSEVGSKEGKQHIFQALQYMRKLCNHPALIMNPKHPQYQLVMHQLQAHHDNIRSIQHAPKLLALQELLKSSGIGVNNNDAVATTNGSNSSVVANQLNELNAGVTSQHRALIFCQLKDMLDIVENDLLKKYMPSVTYMRLDGSKDARIRHEIVQKFNSDPSIDVLLLTTHVGGLGLNLTGADTVIFVEHDWNPMNDLQAMDRAHRIGQKKVVNVYRLITRGTLEEKIMGLQKFKLNIASTVINQQNSGLASMDTDQLLDLFETDASIEGIGKGGAGGAGDDEGALDETGQIKGKGASNPIGELGELWDEKDYEEEYNLDNFIQNLKV</sequence>
<feature type="compositionally biased region" description="Low complexity" evidence="14">
    <location>
        <begin position="254"/>
        <end position="265"/>
    </location>
</feature>
<dbReference type="InterPro" id="IPR016024">
    <property type="entry name" value="ARM-type_fold"/>
</dbReference>
<dbReference type="InterPro" id="IPR038718">
    <property type="entry name" value="SNF2-like_sf"/>
</dbReference>
<feature type="domain" description="Helicase C-terminal" evidence="16">
    <location>
        <begin position="1770"/>
        <end position="1922"/>
    </location>
</feature>
<dbReference type="OrthoDB" id="10252227at2759"/>
<evidence type="ECO:0000256" key="6">
    <source>
        <dbReference type="ARBA" id="ARBA00022806"/>
    </source>
</evidence>
<evidence type="ECO:0000256" key="7">
    <source>
        <dbReference type="ARBA" id="ARBA00022840"/>
    </source>
</evidence>
<dbReference type="InterPro" id="IPR044972">
    <property type="entry name" value="Mot1"/>
</dbReference>
<evidence type="ECO:0000256" key="8">
    <source>
        <dbReference type="ARBA" id="ARBA00023015"/>
    </source>
</evidence>
<evidence type="ECO:0000313" key="18">
    <source>
        <dbReference type="Proteomes" id="UP000398389"/>
    </source>
</evidence>
<evidence type="ECO:0000256" key="1">
    <source>
        <dbReference type="ARBA" id="ARBA00004123"/>
    </source>
</evidence>
<evidence type="ECO:0000256" key="14">
    <source>
        <dbReference type="SAM" id="MobiDB-lite"/>
    </source>
</evidence>
<dbReference type="PANTHER" id="PTHR36498:SF1">
    <property type="entry name" value="TATA-BINDING PROTEIN-ASSOCIATED FACTOR 172"/>
    <property type="match status" value="1"/>
</dbReference>
<dbReference type="InterPro" id="IPR014001">
    <property type="entry name" value="Helicase_ATP-bd"/>
</dbReference>
<dbReference type="PANTHER" id="PTHR36498">
    <property type="entry name" value="TATA-BINDING PROTEIN-ASSOCIATED FACTOR 172"/>
    <property type="match status" value="1"/>
</dbReference>
<dbReference type="InterPro" id="IPR011989">
    <property type="entry name" value="ARM-like"/>
</dbReference>
<dbReference type="FunFam" id="1.25.10.10:FF:000508">
    <property type="entry name" value="Probable helicase mot1"/>
    <property type="match status" value="1"/>
</dbReference>
<dbReference type="SUPFAM" id="SSF48371">
    <property type="entry name" value="ARM repeat"/>
    <property type="match status" value="2"/>
</dbReference>
<keyword evidence="3" id="KW-0677">Repeat</keyword>
<evidence type="ECO:0000256" key="5">
    <source>
        <dbReference type="ARBA" id="ARBA00022801"/>
    </source>
</evidence>
<keyword evidence="11" id="KW-0539">Nucleus</keyword>
<dbReference type="Proteomes" id="UP000398389">
    <property type="component" value="Unassembled WGS sequence"/>
</dbReference>
<dbReference type="SUPFAM" id="SSF52540">
    <property type="entry name" value="P-loop containing nucleoside triphosphate hydrolases"/>
    <property type="match status" value="2"/>
</dbReference>
<dbReference type="Gene3D" id="3.40.50.10810">
    <property type="entry name" value="Tandem AAA-ATPase domain"/>
    <property type="match status" value="1"/>
</dbReference>
<feature type="region of interest" description="Disordered" evidence="14">
    <location>
        <begin position="781"/>
        <end position="813"/>
    </location>
</feature>
<feature type="compositionally biased region" description="Basic and acidic residues" evidence="14">
    <location>
        <begin position="97"/>
        <end position="127"/>
    </location>
</feature>
<dbReference type="FunFam" id="1.25.10.10:FF:000445">
    <property type="entry name" value="Related to MOT1-transcriptional accessory protein"/>
    <property type="match status" value="1"/>
</dbReference>
<feature type="domain" description="Helicase ATP-binding" evidence="15">
    <location>
        <begin position="1412"/>
        <end position="1585"/>
    </location>
</feature>
<protein>
    <recommendedName>
        <fullName evidence="12">TATA-binding protein-associated factor mot1</fullName>
    </recommendedName>
    <alternativeName>
        <fullName evidence="13">Modifier of transcription 1</fullName>
    </alternativeName>
</protein>
<comment type="similarity">
    <text evidence="2">Belongs to the SNF2/RAD54 helicase family.</text>
</comment>
<keyword evidence="9" id="KW-0238">DNA-binding</keyword>
<dbReference type="CDD" id="cd18793">
    <property type="entry name" value="SF2_C_SNF"/>
    <property type="match status" value="1"/>
</dbReference>
<evidence type="ECO:0000256" key="11">
    <source>
        <dbReference type="ARBA" id="ARBA00023242"/>
    </source>
</evidence>
<dbReference type="Pfam" id="PF12054">
    <property type="entry name" value="DUF3535"/>
    <property type="match status" value="1"/>
</dbReference>
<gene>
    <name evidence="17" type="ORF">SAPINGB_P003970</name>
</gene>
<dbReference type="Gene3D" id="1.25.10.10">
    <property type="entry name" value="Leucine-rich Repeat Variant"/>
    <property type="match status" value="2"/>
</dbReference>
<keyword evidence="10" id="KW-0804">Transcription</keyword>
<dbReference type="Pfam" id="PF00176">
    <property type="entry name" value="SNF2-rel_dom"/>
    <property type="match status" value="1"/>
</dbReference>
<keyword evidence="4" id="KW-0547">Nucleotide-binding</keyword>
<dbReference type="Pfam" id="PF00271">
    <property type="entry name" value="Helicase_C"/>
    <property type="match status" value="1"/>
</dbReference>
<keyword evidence="5" id="KW-0378">Hydrolase</keyword>
<dbReference type="Gene3D" id="3.40.50.300">
    <property type="entry name" value="P-loop containing nucleotide triphosphate hydrolases"/>
    <property type="match status" value="1"/>
</dbReference>
<dbReference type="GO" id="GO:0017025">
    <property type="term" value="F:TBP-class protein binding"/>
    <property type="evidence" value="ECO:0007669"/>
    <property type="project" value="InterPro"/>
</dbReference>
<dbReference type="SMART" id="SM00487">
    <property type="entry name" value="DEXDc"/>
    <property type="match status" value="1"/>
</dbReference>
<feature type="region of interest" description="Disordered" evidence="14">
    <location>
        <begin position="1945"/>
        <end position="1971"/>
    </location>
</feature>
<dbReference type="GO" id="GO:0005634">
    <property type="term" value="C:nucleus"/>
    <property type="evidence" value="ECO:0007669"/>
    <property type="project" value="UniProtKB-SubCell"/>
</dbReference>
<keyword evidence="6" id="KW-0347">Helicase</keyword>
<dbReference type="GeneID" id="43582785"/>
<comment type="subcellular location">
    <subcellularLocation>
        <location evidence="1">Nucleus</location>
    </subcellularLocation>
</comment>
<feature type="region of interest" description="Disordered" evidence="14">
    <location>
        <begin position="345"/>
        <end position="374"/>
    </location>
</feature>
<evidence type="ECO:0000256" key="3">
    <source>
        <dbReference type="ARBA" id="ARBA00022737"/>
    </source>
</evidence>
<dbReference type="GO" id="GO:0003677">
    <property type="term" value="F:DNA binding"/>
    <property type="evidence" value="ECO:0007669"/>
    <property type="project" value="UniProtKB-KW"/>
</dbReference>
<dbReference type="InterPro" id="IPR000330">
    <property type="entry name" value="SNF2_N"/>
</dbReference>
<evidence type="ECO:0000256" key="2">
    <source>
        <dbReference type="ARBA" id="ARBA00007025"/>
    </source>
</evidence>
<evidence type="ECO:0000259" key="16">
    <source>
        <dbReference type="PROSITE" id="PS51194"/>
    </source>
</evidence>
<evidence type="ECO:0000259" key="15">
    <source>
        <dbReference type="PROSITE" id="PS51192"/>
    </source>
</evidence>
<dbReference type="RefSeq" id="XP_031854576.1">
    <property type="nucleotide sequence ID" value="XM_031998685.1"/>
</dbReference>
<dbReference type="SMART" id="SM00490">
    <property type="entry name" value="HELICc"/>
    <property type="match status" value="1"/>
</dbReference>
<keyword evidence="18" id="KW-1185">Reference proteome</keyword>
<evidence type="ECO:0000256" key="12">
    <source>
        <dbReference type="ARBA" id="ARBA00073046"/>
    </source>
</evidence>
<dbReference type="CDD" id="cd17999">
    <property type="entry name" value="DEXHc_Mot1"/>
    <property type="match status" value="1"/>
</dbReference>
<dbReference type="PROSITE" id="PS51194">
    <property type="entry name" value="HELICASE_CTER"/>
    <property type="match status" value="1"/>
</dbReference>
<name>A0A5E8BXI8_9ASCO</name>
<reference evidence="17 18" key="1">
    <citation type="submission" date="2019-09" db="EMBL/GenBank/DDBJ databases">
        <authorList>
            <person name="Brejova B."/>
        </authorList>
    </citation>
    <scope>NUCLEOTIDE SEQUENCE [LARGE SCALE GENOMIC DNA]</scope>
</reference>
<proteinExistence type="inferred from homology"/>
<dbReference type="InterPro" id="IPR049730">
    <property type="entry name" value="SNF2/RAD54-like_C"/>
</dbReference>
<feature type="region of interest" description="Disordered" evidence="14">
    <location>
        <begin position="70"/>
        <end position="154"/>
    </location>
</feature>
<dbReference type="InterPro" id="IPR027417">
    <property type="entry name" value="P-loop_NTPase"/>
</dbReference>
<dbReference type="GO" id="GO:0016887">
    <property type="term" value="F:ATP hydrolysis activity"/>
    <property type="evidence" value="ECO:0007669"/>
    <property type="project" value="InterPro"/>
</dbReference>
<dbReference type="EMBL" id="CABVLU010000003">
    <property type="protein sequence ID" value="VVT54227.1"/>
    <property type="molecule type" value="Genomic_DNA"/>
</dbReference>
<accession>A0A5E8BXI8</accession>
<evidence type="ECO:0000256" key="4">
    <source>
        <dbReference type="ARBA" id="ARBA00022741"/>
    </source>
</evidence>